<dbReference type="Proteomes" id="UP000789739">
    <property type="component" value="Unassembled WGS sequence"/>
</dbReference>
<evidence type="ECO:0000313" key="1">
    <source>
        <dbReference type="EMBL" id="CAG8671140.1"/>
    </source>
</evidence>
<feature type="non-terminal residue" evidence="1">
    <location>
        <position position="1"/>
    </location>
</feature>
<keyword evidence="2" id="KW-1185">Reference proteome</keyword>
<dbReference type="OrthoDB" id="10564116at2759"/>
<name>A0A9N9EE47_9GLOM</name>
<comment type="caution">
    <text evidence="1">The sequence shown here is derived from an EMBL/GenBank/DDBJ whole genome shotgun (WGS) entry which is preliminary data.</text>
</comment>
<proteinExistence type="predicted"/>
<organism evidence="1 2">
    <name type="scientific">Paraglomus brasilianum</name>
    <dbReference type="NCBI Taxonomy" id="144538"/>
    <lineage>
        <taxon>Eukaryota</taxon>
        <taxon>Fungi</taxon>
        <taxon>Fungi incertae sedis</taxon>
        <taxon>Mucoromycota</taxon>
        <taxon>Glomeromycotina</taxon>
        <taxon>Glomeromycetes</taxon>
        <taxon>Paraglomerales</taxon>
        <taxon>Paraglomeraceae</taxon>
        <taxon>Paraglomus</taxon>
    </lineage>
</organism>
<sequence length="146" mass="16082">PEKPNNEKNLNNVPLTDNLTSNSNVSDVNLVERQQRQVLITHAGLDFFVSSNALIHRPGTLCTLGFAAKGVRGNARFKFDHGFLVLGGCLPSDKQERGYAAFHVRHRNQAEEVIRIGSVGSLKHEPASGLSYALVRLLPNNDERVL</sequence>
<dbReference type="EMBL" id="CAJVPI010004968">
    <property type="protein sequence ID" value="CAG8671140.1"/>
    <property type="molecule type" value="Genomic_DNA"/>
</dbReference>
<evidence type="ECO:0000313" key="2">
    <source>
        <dbReference type="Proteomes" id="UP000789739"/>
    </source>
</evidence>
<reference evidence="1" key="1">
    <citation type="submission" date="2021-06" db="EMBL/GenBank/DDBJ databases">
        <authorList>
            <person name="Kallberg Y."/>
            <person name="Tangrot J."/>
            <person name="Rosling A."/>
        </authorList>
    </citation>
    <scope>NUCLEOTIDE SEQUENCE</scope>
    <source>
        <strain evidence="1">BR232B</strain>
    </source>
</reference>
<gene>
    <name evidence="1" type="ORF">PBRASI_LOCUS11310</name>
</gene>
<accession>A0A9N9EE47</accession>
<protein>
    <submittedName>
        <fullName evidence="1">4987_t:CDS:1</fullName>
    </submittedName>
</protein>
<dbReference type="AlphaFoldDB" id="A0A9N9EE47"/>